<accession>A0A1I2E6C4</accession>
<protein>
    <recommendedName>
        <fullName evidence="1">SMODS-associated and fused to various effectors domain-containing protein</fullName>
    </recommendedName>
</protein>
<evidence type="ECO:0000313" key="3">
    <source>
        <dbReference type="Proteomes" id="UP000183410"/>
    </source>
</evidence>
<feature type="domain" description="SMODS-associated and fused to various effectors" evidence="1">
    <location>
        <begin position="46"/>
        <end position="216"/>
    </location>
</feature>
<dbReference type="EMBL" id="FONN01000008">
    <property type="protein sequence ID" value="SFE87830.1"/>
    <property type="molecule type" value="Genomic_DNA"/>
</dbReference>
<keyword evidence="3" id="KW-1185">Reference proteome</keyword>
<reference evidence="3" key="1">
    <citation type="submission" date="2016-10" db="EMBL/GenBank/DDBJ databases">
        <authorList>
            <person name="Varghese N."/>
            <person name="Submissions S."/>
        </authorList>
    </citation>
    <scope>NUCLEOTIDE SEQUENCE [LARGE SCALE GENOMIC DNA]</scope>
    <source>
        <strain evidence="3">CGMCC 1.10223</strain>
    </source>
</reference>
<gene>
    <name evidence="2" type="ORF">SAMN04487969_108183</name>
</gene>
<evidence type="ECO:0000313" key="2">
    <source>
        <dbReference type="EMBL" id="SFE87830.1"/>
    </source>
</evidence>
<dbReference type="AlphaFoldDB" id="A0A1I2E6C4"/>
<dbReference type="InterPro" id="IPR040836">
    <property type="entry name" value="SAVED"/>
</dbReference>
<name>A0A1I2E6C4_9BACL</name>
<evidence type="ECO:0000259" key="1">
    <source>
        <dbReference type="Pfam" id="PF18145"/>
    </source>
</evidence>
<sequence>MNWTEYFDKKTSPWKLPTLAEWDTMTKELDVAAEYWASHRSEFNGIIRLYARFTLPGGILFGSLFSRARGAMIEVSQGEQIWSTSRNDPAYQVSTQRLMGNNLHSKRAVVVLSVTQNIETSVYSYLNQTETSFKLLINVIPSSGAGQQSIENAEQAVTYAMEVKNLMVDLKANGIEEIQLYLNCPLGVAVFVGHYLSSIGPIQVFDYLQPGYTASCLIG</sequence>
<organism evidence="2 3">
    <name type="scientific">Paenibacillus algorifonticola</name>
    <dbReference type="NCBI Taxonomy" id="684063"/>
    <lineage>
        <taxon>Bacteria</taxon>
        <taxon>Bacillati</taxon>
        <taxon>Bacillota</taxon>
        <taxon>Bacilli</taxon>
        <taxon>Bacillales</taxon>
        <taxon>Paenibacillaceae</taxon>
        <taxon>Paenibacillus</taxon>
    </lineage>
</organism>
<dbReference type="Pfam" id="PF18145">
    <property type="entry name" value="SAVED"/>
    <property type="match status" value="1"/>
</dbReference>
<dbReference type="NCBIfam" id="NF033611">
    <property type="entry name" value="SAVED"/>
    <property type="match status" value="1"/>
</dbReference>
<dbReference type="Proteomes" id="UP000183410">
    <property type="component" value="Unassembled WGS sequence"/>
</dbReference>
<proteinExistence type="predicted"/>
<dbReference type="OrthoDB" id="503948at2"/>